<name>A0A6G1KVB3_9PEZI</name>
<protein>
    <submittedName>
        <fullName evidence="1">Uncharacterized protein</fullName>
    </submittedName>
</protein>
<evidence type="ECO:0000313" key="1">
    <source>
        <dbReference type="EMBL" id="KAF2764108.1"/>
    </source>
</evidence>
<reference evidence="1" key="1">
    <citation type="journal article" date="2020" name="Stud. Mycol.">
        <title>101 Dothideomycetes genomes: a test case for predicting lifestyles and emergence of pathogens.</title>
        <authorList>
            <person name="Haridas S."/>
            <person name="Albert R."/>
            <person name="Binder M."/>
            <person name="Bloem J."/>
            <person name="Labutti K."/>
            <person name="Salamov A."/>
            <person name="Andreopoulos B."/>
            <person name="Baker S."/>
            <person name="Barry K."/>
            <person name="Bills G."/>
            <person name="Bluhm B."/>
            <person name="Cannon C."/>
            <person name="Castanera R."/>
            <person name="Culley D."/>
            <person name="Daum C."/>
            <person name="Ezra D."/>
            <person name="Gonzalez J."/>
            <person name="Henrissat B."/>
            <person name="Kuo A."/>
            <person name="Liang C."/>
            <person name="Lipzen A."/>
            <person name="Lutzoni F."/>
            <person name="Magnuson J."/>
            <person name="Mondo S."/>
            <person name="Nolan M."/>
            <person name="Ohm R."/>
            <person name="Pangilinan J."/>
            <person name="Park H.-J."/>
            <person name="Ramirez L."/>
            <person name="Alfaro M."/>
            <person name="Sun H."/>
            <person name="Tritt A."/>
            <person name="Yoshinaga Y."/>
            <person name="Zwiers L.-H."/>
            <person name="Turgeon B."/>
            <person name="Goodwin S."/>
            <person name="Spatafora J."/>
            <person name="Crous P."/>
            <person name="Grigoriev I."/>
        </authorList>
    </citation>
    <scope>NUCLEOTIDE SEQUENCE</scope>
    <source>
        <strain evidence="1">CBS 116005</strain>
    </source>
</reference>
<accession>A0A6G1KVB3</accession>
<dbReference type="EMBL" id="ML995940">
    <property type="protein sequence ID" value="KAF2764108.1"/>
    <property type="molecule type" value="Genomic_DNA"/>
</dbReference>
<evidence type="ECO:0000313" key="2">
    <source>
        <dbReference type="Proteomes" id="UP000799436"/>
    </source>
</evidence>
<sequence length="71" mass="7499">MPPAFTTDIDKGSAFINRTEGEILSADSIKTMQTSASNILAGFIAGFLSVDSTYHRAATGNDLPTEFCIAV</sequence>
<organism evidence="1 2">
    <name type="scientific">Teratosphaeria nubilosa</name>
    <dbReference type="NCBI Taxonomy" id="161662"/>
    <lineage>
        <taxon>Eukaryota</taxon>
        <taxon>Fungi</taxon>
        <taxon>Dikarya</taxon>
        <taxon>Ascomycota</taxon>
        <taxon>Pezizomycotina</taxon>
        <taxon>Dothideomycetes</taxon>
        <taxon>Dothideomycetidae</taxon>
        <taxon>Mycosphaerellales</taxon>
        <taxon>Teratosphaeriaceae</taxon>
        <taxon>Teratosphaeria</taxon>
    </lineage>
</organism>
<dbReference type="Proteomes" id="UP000799436">
    <property type="component" value="Unassembled WGS sequence"/>
</dbReference>
<gene>
    <name evidence="1" type="ORF">EJ03DRAFT_332155</name>
</gene>
<keyword evidence="2" id="KW-1185">Reference proteome</keyword>
<proteinExistence type="predicted"/>
<dbReference type="AlphaFoldDB" id="A0A6G1KVB3"/>